<dbReference type="Pfam" id="PF18917">
    <property type="entry name" value="LiaI-LiaF-like_TM1"/>
    <property type="match status" value="1"/>
</dbReference>
<reference evidence="3 4" key="1">
    <citation type="submission" date="2017-06" db="EMBL/GenBank/DDBJ databases">
        <authorList>
            <person name="Kim H.J."/>
            <person name="Triplett B.A."/>
        </authorList>
    </citation>
    <scope>NUCLEOTIDE SEQUENCE [LARGE SCALE GENOMIC DNA]</scope>
    <source>
        <strain evidence="3 4">SCA</strain>
    </source>
</reference>
<evidence type="ECO:0000313" key="3">
    <source>
        <dbReference type="EMBL" id="SNS04121.1"/>
    </source>
</evidence>
<evidence type="ECO:0000313" key="4">
    <source>
        <dbReference type="Proteomes" id="UP000198304"/>
    </source>
</evidence>
<gene>
    <name evidence="3" type="ORF">SAMN05446037_100383</name>
</gene>
<proteinExistence type="predicted"/>
<feature type="domain" description="LiaI-LiaF-like transmembrane region" evidence="2">
    <location>
        <begin position="9"/>
        <end position="51"/>
    </location>
</feature>
<feature type="transmembrane region" description="Helical" evidence="1">
    <location>
        <begin position="31"/>
        <end position="51"/>
    </location>
</feature>
<feature type="transmembrane region" description="Helical" evidence="1">
    <location>
        <begin position="6"/>
        <end position="24"/>
    </location>
</feature>
<keyword evidence="1" id="KW-1133">Transmembrane helix</keyword>
<evidence type="ECO:0000256" key="1">
    <source>
        <dbReference type="SAM" id="Phobius"/>
    </source>
</evidence>
<accession>A0A239B9B9</accession>
<keyword evidence="4" id="KW-1185">Reference proteome</keyword>
<feature type="transmembrane region" description="Helical" evidence="1">
    <location>
        <begin position="57"/>
        <end position="76"/>
    </location>
</feature>
<dbReference type="AlphaFoldDB" id="A0A239B9B9"/>
<dbReference type="Proteomes" id="UP000198304">
    <property type="component" value="Unassembled WGS sequence"/>
</dbReference>
<sequence>MNIEKLTNGIILIGIGILFLLSNLGMIHWSIFHVLLQLWPLILIVVGINLILKNRYIVVIITWLLFFAAIITYGFVFHEKFEAGITATNETFTIVRQEETTEAKLDLNIGAAKVSLDSKTGHLIYASINPQRIKSNVKYRNNQKEAVIQFDHIKLAEKNISSISDHYQFSLNDDVIWHIDADMGASSGDMDFSSIQVKKLDLDVGASNLNLKFGDTYHDVSEIDIDAGASNIDIILSKTSGVKLKLDGLVSKGNVEVLGWQKTGDYYYSPNYQEAASKLHFDVSMGVGKFGIGLY</sequence>
<dbReference type="RefSeq" id="WP_089281581.1">
    <property type="nucleotide sequence ID" value="NZ_FZOJ01000003.1"/>
</dbReference>
<dbReference type="OrthoDB" id="1950287at2"/>
<name>A0A239B9B9_9FIRM</name>
<evidence type="ECO:0000259" key="2">
    <source>
        <dbReference type="Pfam" id="PF18917"/>
    </source>
</evidence>
<keyword evidence="1" id="KW-0812">Transmembrane</keyword>
<dbReference type="EMBL" id="FZOJ01000003">
    <property type="protein sequence ID" value="SNS04121.1"/>
    <property type="molecule type" value="Genomic_DNA"/>
</dbReference>
<keyword evidence="1" id="KW-0472">Membrane</keyword>
<organism evidence="3 4">
    <name type="scientific">Anaerovirgula multivorans</name>
    <dbReference type="NCBI Taxonomy" id="312168"/>
    <lineage>
        <taxon>Bacteria</taxon>
        <taxon>Bacillati</taxon>
        <taxon>Bacillota</taxon>
        <taxon>Clostridia</taxon>
        <taxon>Peptostreptococcales</taxon>
        <taxon>Natronincolaceae</taxon>
        <taxon>Anaerovirgula</taxon>
    </lineage>
</organism>
<protein>
    <recommendedName>
        <fullName evidence="2">LiaI-LiaF-like transmembrane region domain-containing protein</fullName>
    </recommendedName>
</protein>
<dbReference type="InterPro" id="IPR043726">
    <property type="entry name" value="LiaI-LiaF-like_TM1"/>
</dbReference>